<feature type="domain" description="PIH1D1/2/3 CS-like" evidence="2">
    <location>
        <begin position="116"/>
        <end position="180"/>
    </location>
</feature>
<sequence>MDHLIHRTLQFLEERHNLVLPCSYTIEPLPLKGSLGRASEPPEPQPSHSTTVMCVKNFFSLQGATEGTEGGRRDPGGTEAKGLLIEEISSIELPKKPSSPVYKMVTVWDANRELLKIMLRIELPHVSSASECDLSMSQDDIIIEVPEKYKLQLDLPERVDEETTAAVFNKTKRVLFISAPLAKPDP</sequence>
<name>A0A7K8YY88_9PASS</name>
<dbReference type="Pfam" id="PF18201">
    <property type="entry name" value="PIH1_CS"/>
    <property type="match status" value="1"/>
</dbReference>
<feature type="non-terminal residue" evidence="3">
    <location>
        <position position="1"/>
    </location>
</feature>
<dbReference type="GO" id="GO:0006364">
    <property type="term" value="P:rRNA processing"/>
    <property type="evidence" value="ECO:0007669"/>
    <property type="project" value="TreeGrafter"/>
</dbReference>
<dbReference type="AlphaFoldDB" id="A0A7K8YY88"/>
<organism evidence="3 4">
    <name type="scientific">Sakesphorus luctuosus</name>
    <dbReference type="NCBI Taxonomy" id="419690"/>
    <lineage>
        <taxon>Eukaryota</taxon>
        <taxon>Metazoa</taxon>
        <taxon>Chordata</taxon>
        <taxon>Craniata</taxon>
        <taxon>Vertebrata</taxon>
        <taxon>Euteleostomi</taxon>
        <taxon>Archelosauria</taxon>
        <taxon>Archosauria</taxon>
        <taxon>Dinosauria</taxon>
        <taxon>Saurischia</taxon>
        <taxon>Theropoda</taxon>
        <taxon>Coelurosauria</taxon>
        <taxon>Aves</taxon>
        <taxon>Neognathae</taxon>
        <taxon>Neoaves</taxon>
        <taxon>Telluraves</taxon>
        <taxon>Australaves</taxon>
        <taxon>Passeriformes</taxon>
        <taxon>Thamnophilidae</taxon>
        <taxon>Sakesphorus</taxon>
    </lineage>
</organism>
<reference evidence="3 4" key="1">
    <citation type="submission" date="2019-09" db="EMBL/GenBank/DDBJ databases">
        <title>Bird 10,000 Genomes (B10K) Project - Family phase.</title>
        <authorList>
            <person name="Zhang G."/>
        </authorList>
    </citation>
    <scope>NUCLEOTIDE SEQUENCE [LARGE SCALE GENOMIC DNA]</scope>
    <source>
        <strain evidence="3">B10K-DU-001-06</strain>
        <tissue evidence="3">Muscle</tissue>
    </source>
</reference>
<accession>A0A7K8YY88</accession>
<dbReference type="Proteomes" id="UP000558958">
    <property type="component" value="Unassembled WGS sequence"/>
</dbReference>
<dbReference type="GO" id="GO:0000492">
    <property type="term" value="P:box C/D snoRNP assembly"/>
    <property type="evidence" value="ECO:0007669"/>
    <property type="project" value="TreeGrafter"/>
</dbReference>
<feature type="non-terminal residue" evidence="3">
    <location>
        <position position="186"/>
    </location>
</feature>
<gene>
    <name evidence="3" type="primary">Pih1d2</name>
    <name evidence="3" type="ORF">SAKLUC_R15612</name>
</gene>
<comment type="caution">
    <text evidence="3">The sequence shown here is derived from an EMBL/GenBank/DDBJ whole genome shotgun (WGS) entry which is preliminary data.</text>
</comment>
<dbReference type="InterPro" id="IPR050734">
    <property type="entry name" value="PIH1/Kintoun_subfamily"/>
</dbReference>
<dbReference type="GO" id="GO:0097255">
    <property type="term" value="C:R2TP complex"/>
    <property type="evidence" value="ECO:0007669"/>
    <property type="project" value="TreeGrafter"/>
</dbReference>
<dbReference type="EMBL" id="VWZD01009207">
    <property type="protein sequence ID" value="NXG08228.1"/>
    <property type="molecule type" value="Genomic_DNA"/>
</dbReference>
<proteinExistence type="inferred from homology"/>
<dbReference type="GO" id="GO:1990904">
    <property type="term" value="C:ribonucleoprotein complex"/>
    <property type="evidence" value="ECO:0007669"/>
    <property type="project" value="TreeGrafter"/>
</dbReference>
<evidence type="ECO:0000313" key="3">
    <source>
        <dbReference type="EMBL" id="NXG08228.1"/>
    </source>
</evidence>
<dbReference type="PANTHER" id="PTHR22997">
    <property type="entry name" value="PIH1 DOMAIN-CONTAINING PROTEIN 1"/>
    <property type="match status" value="1"/>
</dbReference>
<dbReference type="InterPro" id="IPR041442">
    <property type="entry name" value="PIH1D1/2/3_CS-like"/>
</dbReference>
<evidence type="ECO:0000259" key="2">
    <source>
        <dbReference type="Pfam" id="PF18201"/>
    </source>
</evidence>
<evidence type="ECO:0000313" key="4">
    <source>
        <dbReference type="Proteomes" id="UP000558958"/>
    </source>
</evidence>
<dbReference type="PANTHER" id="PTHR22997:SF6">
    <property type="entry name" value="PIH1 DOMAIN-CONTAINING PROTEIN 2"/>
    <property type="match status" value="1"/>
</dbReference>
<evidence type="ECO:0000256" key="1">
    <source>
        <dbReference type="ARBA" id="ARBA00008511"/>
    </source>
</evidence>
<dbReference type="CDD" id="cd00298">
    <property type="entry name" value="ACD_sHsps_p23-like"/>
    <property type="match status" value="1"/>
</dbReference>
<dbReference type="GO" id="GO:0005737">
    <property type="term" value="C:cytoplasm"/>
    <property type="evidence" value="ECO:0007669"/>
    <property type="project" value="TreeGrafter"/>
</dbReference>
<comment type="similarity">
    <text evidence="1">Belongs to the PIH1 family.</text>
</comment>
<protein>
    <submittedName>
        <fullName evidence="3">PIHD2 protein</fullName>
    </submittedName>
</protein>
<keyword evidence="4" id="KW-1185">Reference proteome</keyword>